<dbReference type="Proteomes" id="UP001562354">
    <property type="component" value="Unassembled WGS sequence"/>
</dbReference>
<dbReference type="InterPro" id="IPR036322">
    <property type="entry name" value="WD40_repeat_dom_sf"/>
</dbReference>
<comment type="caution">
    <text evidence="9">The sequence shown here is derived from an EMBL/GenBank/DDBJ whole genome shotgun (WGS) entry which is preliminary data.</text>
</comment>
<dbReference type="InterPro" id="IPR028599">
    <property type="entry name" value="WDR12/Ytm1"/>
</dbReference>
<comment type="similarity">
    <text evidence="6">Belongs to the WD repeat WDR12/YTM1 family.</text>
</comment>
<evidence type="ECO:0000313" key="10">
    <source>
        <dbReference type="Proteomes" id="UP001562354"/>
    </source>
</evidence>
<organism evidence="9 10">
    <name type="scientific">Neodothiora populina</name>
    <dbReference type="NCBI Taxonomy" id="2781224"/>
    <lineage>
        <taxon>Eukaryota</taxon>
        <taxon>Fungi</taxon>
        <taxon>Dikarya</taxon>
        <taxon>Ascomycota</taxon>
        <taxon>Pezizomycotina</taxon>
        <taxon>Dothideomycetes</taxon>
        <taxon>Dothideomycetidae</taxon>
        <taxon>Dothideales</taxon>
        <taxon>Dothioraceae</taxon>
        <taxon>Neodothiora</taxon>
    </lineage>
</organism>
<feature type="domain" description="NLE" evidence="8">
    <location>
        <begin position="10"/>
        <end position="74"/>
    </location>
</feature>
<dbReference type="PROSITE" id="PS50082">
    <property type="entry name" value="WD_REPEATS_2"/>
    <property type="match status" value="4"/>
</dbReference>
<evidence type="ECO:0000256" key="3">
    <source>
        <dbReference type="ARBA" id="ARBA00022574"/>
    </source>
</evidence>
<dbReference type="InterPro" id="IPR012972">
    <property type="entry name" value="NLE"/>
</dbReference>
<dbReference type="InterPro" id="IPR001680">
    <property type="entry name" value="WD40_rpt"/>
</dbReference>
<dbReference type="EMBL" id="JBFMKM010000008">
    <property type="protein sequence ID" value="KAL1304977.1"/>
    <property type="molecule type" value="Genomic_DNA"/>
</dbReference>
<comment type="function">
    <text evidence="6">Component of the NOP7 complex, which is required for maturation of the 25S and 5.8S ribosomal RNAs and formation of the 60S ribosome.</text>
</comment>
<evidence type="ECO:0000259" key="8">
    <source>
        <dbReference type="Pfam" id="PF08154"/>
    </source>
</evidence>
<dbReference type="CDD" id="cd00200">
    <property type="entry name" value="WD40"/>
    <property type="match status" value="1"/>
</dbReference>
<dbReference type="Gene3D" id="2.130.10.10">
    <property type="entry name" value="YVTN repeat-like/Quinoprotein amine dehydrogenase"/>
    <property type="match status" value="1"/>
</dbReference>
<keyword evidence="5 6" id="KW-0539">Nucleus</keyword>
<protein>
    <recommendedName>
        <fullName evidence="6">Ribosome biogenesis protein YTM1</fullName>
    </recommendedName>
</protein>
<keyword evidence="1 6" id="KW-0690">Ribosome biogenesis</keyword>
<keyword evidence="3 7" id="KW-0853">WD repeat</keyword>
<dbReference type="RefSeq" id="XP_069201251.1">
    <property type="nucleotide sequence ID" value="XM_069343426.1"/>
</dbReference>
<accession>A0ABR3PFM9</accession>
<dbReference type="InterPro" id="IPR020472">
    <property type="entry name" value="WD40_PAC1"/>
</dbReference>
<dbReference type="PANTHER" id="PTHR19855">
    <property type="entry name" value="WD40 REPEAT PROTEIN 12, 37"/>
    <property type="match status" value="1"/>
</dbReference>
<dbReference type="SMART" id="SM00320">
    <property type="entry name" value="WD40"/>
    <property type="match status" value="7"/>
</dbReference>
<feature type="repeat" description="WD" evidence="7">
    <location>
        <begin position="281"/>
        <end position="323"/>
    </location>
</feature>
<keyword evidence="10" id="KW-1185">Reference proteome</keyword>
<dbReference type="Pfam" id="PF00400">
    <property type="entry name" value="WD40"/>
    <property type="match status" value="5"/>
</dbReference>
<dbReference type="Pfam" id="PF08154">
    <property type="entry name" value="NLE"/>
    <property type="match status" value="1"/>
</dbReference>
<evidence type="ECO:0000256" key="1">
    <source>
        <dbReference type="ARBA" id="ARBA00022517"/>
    </source>
</evidence>
<gene>
    <name evidence="6" type="primary">YTM1</name>
    <name evidence="9" type="ORF">AAFC00_003882</name>
</gene>
<comment type="subunit">
    <text evidence="6">Component of the NOP7 complex, composed of ERB1, NOP7 and YTM1. Within the NOP7 complex ERB1 appears to interact directly with NOP7 and YTM1. The NOP7 complex also associates with the 66S pre-ribosome.</text>
</comment>
<evidence type="ECO:0000256" key="4">
    <source>
        <dbReference type="ARBA" id="ARBA00022737"/>
    </source>
</evidence>
<evidence type="ECO:0000256" key="6">
    <source>
        <dbReference type="HAMAP-Rule" id="MF_03029"/>
    </source>
</evidence>
<feature type="repeat" description="WD" evidence="7">
    <location>
        <begin position="137"/>
        <end position="150"/>
    </location>
</feature>
<keyword evidence="2 6" id="KW-0698">rRNA processing</keyword>
<keyword evidence="4" id="KW-0677">Repeat</keyword>
<dbReference type="GeneID" id="95977582"/>
<dbReference type="PROSITE" id="PS50294">
    <property type="entry name" value="WD_REPEATS_REGION"/>
    <property type="match status" value="3"/>
</dbReference>
<name>A0ABR3PFM9_9PEZI</name>
<evidence type="ECO:0000313" key="9">
    <source>
        <dbReference type="EMBL" id="KAL1304977.1"/>
    </source>
</evidence>
<evidence type="ECO:0000256" key="5">
    <source>
        <dbReference type="ARBA" id="ARBA00023242"/>
    </source>
</evidence>
<evidence type="ECO:0000256" key="7">
    <source>
        <dbReference type="PROSITE-ProRule" id="PRU00221"/>
    </source>
</evidence>
<proteinExistence type="inferred from homology"/>
<reference evidence="9 10" key="1">
    <citation type="submission" date="2024-07" db="EMBL/GenBank/DDBJ databases">
        <title>Draft sequence of the Neodothiora populina.</title>
        <authorList>
            <person name="Drown D.D."/>
            <person name="Schuette U.S."/>
            <person name="Buechlein A.B."/>
            <person name="Rusch D.R."/>
            <person name="Winton L.W."/>
            <person name="Adams G.A."/>
        </authorList>
    </citation>
    <scope>NUCLEOTIDE SEQUENCE [LARGE SCALE GENOMIC DNA]</scope>
    <source>
        <strain evidence="9 10">CPC 39397</strain>
    </source>
</reference>
<sequence>MATTTTTSQVRIQLSTRSPDIELPEDTGPILVSTELRRYQLSTLVNRLLDTEQPVPFEFLINGQFLRTSIDDFLTANGISSETTLNVEYVRALIPPPHVASFEHDDWISSIDLLSQTSPAGKWAQKASSDITVQDRLVSGSYDGLLRIWDKSQELLATSSSATDGGHTGPVKDVKFISGDKLASSGLDRTIRLWDYNNDKITPSLDLYGHKGSVDRIAVHAPSSRILSASADHSVGIFTTSKAGAPTANPVLLAAPSTKRRKMAGPSSGLNTPQRGALGLMAGHSAPVSDVIFKPDDATVGYSTSWDHSLKTWDLTTQTCVDTRTTSHSLLSVTALPAVNLVAAGTSARHITLVDPRAQATSIVAMTMRGHANAVVALASSPSSGFVFASGSHDGSVRVWDVRNAKAGNAGPGGEGGSGGMVGESVFVVDREGSGKKTVGGEGVKVFGLQWDESWGIVSAGEDKKVQINQTASS</sequence>
<comment type="subcellular location">
    <subcellularLocation>
        <location evidence="6">Nucleus</location>
        <location evidence="6">Nucleolus</location>
    </subcellularLocation>
    <subcellularLocation>
        <location evidence="6">Nucleus</location>
        <location evidence="6">Nucleoplasm</location>
    </subcellularLocation>
</comment>
<dbReference type="HAMAP" id="MF_03029">
    <property type="entry name" value="WDR12"/>
    <property type="match status" value="1"/>
</dbReference>
<feature type="repeat" description="WD" evidence="7">
    <location>
        <begin position="368"/>
        <end position="410"/>
    </location>
</feature>
<evidence type="ECO:0000256" key="2">
    <source>
        <dbReference type="ARBA" id="ARBA00022552"/>
    </source>
</evidence>
<feature type="repeat" description="WD" evidence="7">
    <location>
        <begin position="164"/>
        <end position="204"/>
    </location>
</feature>
<dbReference type="SUPFAM" id="SSF50978">
    <property type="entry name" value="WD40 repeat-like"/>
    <property type="match status" value="1"/>
</dbReference>
<dbReference type="InterPro" id="IPR015943">
    <property type="entry name" value="WD40/YVTN_repeat-like_dom_sf"/>
</dbReference>
<dbReference type="PANTHER" id="PTHR19855:SF11">
    <property type="entry name" value="RIBOSOME BIOGENESIS PROTEIN WDR12"/>
    <property type="match status" value="1"/>
</dbReference>
<dbReference type="PRINTS" id="PR00320">
    <property type="entry name" value="GPROTEINBRPT"/>
</dbReference>